<protein>
    <recommendedName>
        <fullName evidence="4">Dystroglycan-type cadherin-like domain-containing protein</fullName>
    </recommendedName>
</protein>
<dbReference type="GeneID" id="19162258"/>
<dbReference type="RefSeq" id="XP_007726459.1">
    <property type="nucleotide sequence ID" value="XM_007728269.1"/>
</dbReference>
<dbReference type="STRING" id="1182541.W9XU60"/>
<reference evidence="5 6" key="1">
    <citation type="submission" date="2013-03" db="EMBL/GenBank/DDBJ databases">
        <title>The Genome Sequence of Capronia coronata CBS 617.96.</title>
        <authorList>
            <consortium name="The Broad Institute Genomics Platform"/>
            <person name="Cuomo C."/>
            <person name="de Hoog S."/>
            <person name="Gorbushina A."/>
            <person name="Walker B."/>
            <person name="Young S.K."/>
            <person name="Zeng Q."/>
            <person name="Gargeya S."/>
            <person name="Fitzgerald M."/>
            <person name="Haas B."/>
            <person name="Abouelleil A."/>
            <person name="Allen A.W."/>
            <person name="Alvarado L."/>
            <person name="Arachchi H.M."/>
            <person name="Berlin A.M."/>
            <person name="Chapman S.B."/>
            <person name="Gainer-Dewar J."/>
            <person name="Goldberg J."/>
            <person name="Griggs A."/>
            <person name="Gujja S."/>
            <person name="Hansen M."/>
            <person name="Howarth C."/>
            <person name="Imamovic A."/>
            <person name="Ireland A."/>
            <person name="Larimer J."/>
            <person name="McCowan C."/>
            <person name="Murphy C."/>
            <person name="Pearson M."/>
            <person name="Poon T.W."/>
            <person name="Priest M."/>
            <person name="Roberts A."/>
            <person name="Saif S."/>
            <person name="Shea T."/>
            <person name="Sisk P."/>
            <person name="Sykes S."/>
            <person name="Wortman J."/>
            <person name="Nusbaum C."/>
            <person name="Birren B."/>
        </authorList>
    </citation>
    <scope>NUCLEOTIDE SEQUENCE [LARGE SCALE GENOMIC DNA]</scope>
    <source>
        <strain evidence="5 6">CBS 617.96</strain>
    </source>
</reference>
<dbReference type="SMART" id="SM00736">
    <property type="entry name" value="CADG"/>
    <property type="match status" value="2"/>
</dbReference>
<dbReference type="Gene3D" id="2.60.40.10">
    <property type="entry name" value="Immunoglobulins"/>
    <property type="match status" value="3"/>
</dbReference>
<dbReference type="HOGENOM" id="CLU_005543_0_0_1"/>
<name>W9XU60_9EURO</name>
<feature type="compositionally biased region" description="Basic and acidic residues" evidence="1">
    <location>
        <begin position="884"/>
        <end position="898"/>
    </location>
</feature>
<dbReference type="GO" id="GO:0016020">
    <property type="term" value="C:membrane"/>
    <property type="evidence" value="ECO:0007669"/>
    <property type="project" value="InterPro"/>
</dbReference>
<dbReference type="OrthoDB" id="10264738at2759"/>
<dbReference type="GO" id="GO:0005509">
    <property type="term" value="F:calcium ion binding"/>
    <property type="evidence" value="ECO:0007669"/>
    <property type="project" value="InterPro"/>
</dbReference>
<keyword evidence="2" id="KW-0472">Membrane</keyword>
<dbReference type="Pfam" id="PF05345">
    <property type="entry name" value="He_PIG"/>
    <property type="match status" value="2"/>
</dbReference>
<organism evidence="5 6">
    <name type="scientific">Capronia coronata CBS 617.96</name>
    <dbReference type="NCBI Taxonomy" id="1182541"/>
    <lineage>
        <taxon>Eukaryota</taxon>
        <taxon>Fungi</taxon>
        <taxon>Dikarya</taxon>
        <taxon>Ascomycota</taxon>
        <taxon>Pezizomycotina</taxon>
        <taxon>Eurotiomycetes</taxon>
        <taxon>Chaetothyriomycetidae</taxon>
        <taxon>Chaetothyriales</taxon>
        <taxon>Herpotrichiellaceae</taxon>
        <taxon>Capronia</taxon>
    </lineage>
</organism>
<dbReference type="SUPFAM" id="SSF49313">
    <property type="entry name" value="Cadherin-like"/>
    <property type="match status" value="3"/>
</dbReference>
<sequence>MPVIERRKPFLACFLGFLARYAAAAPDLVFPFDAQLPPVAYVSQPYGFTFSVATFVSDGPSISYTLRNRPHWLLFDGDSRRFRGTPTEKDVGVNNFELTASDHTGEVSTNVTLVVLESINLQPDRPVLPQLQRAGQASSPESLLLRPLQRFSLPFDHNTFSGIDQNTHYYAVSADKSPLPSWIQFDPTLLLFTGVSPPLTSPSTSPQTFGVLLIASNVPGFAELAVRFDIIVGGHILAFSTPCQVYGISEGVAFQTPPFRSLLQLDDRAVRDEQIASIHVDGPGWINLDKGQVSLNGTAAPSPSNTNVTISVIDIYDDVANLTIFLREQASPVMALGTIVDFNVTIGEYFSHPLTSASFSPSAGTSIYLDQAAGWLHIDPSSWLLSGQPPGDLSQSDVNVTVTLQNATTTATGVIGLHLIQLTPTASLQVTGIMETATSPVASQTSHSSDLSGSAKTKGMSRRHVVAMILAIVLPILAVLVAICLILYLMRMRRRSRDTPVASDELRTVHTREGSLGLESSVLKGPSQYIPGDSTEPGQIPVVPGPPKIDFSWSNDSLGQSKLRMSAIEQPAEGRHSTVSRADSLVHPTVLTARSDANRSHTLGERPTAREFVMESPAGESETFRNVPERVSCLSTLHNMQQIEARLPTRKSGAGHGAGIAIQSDLAANGDPWRATWLSNPASETRRSTVVLESFPIPPRDAPGQDAIGSPREFSSYLDDDMSFEARRQKWHTERARARLEGMTRFSNAGASRLTPSPRPRRTGSRNPRELTARSATVMEDITNNGDNRCRKQSWQNWVESKRGAHDVQTPLEVPLEVGHMPGLREKPSITSSRQFDSLPSSRSQWDPEDCILEQAEAQDSEWESDDSVAAWPQDMSGQSPYLRRLDRRDRGQARVDGFEQAQSSQDGSSRFI</sequence>
<evidence type="ECO:0000313" key="5">
    <source>
        <dbReference type="EMBL" id="EXJ83773.1"/>
    </source>
</evidence>
<proteinExistence type="predicted"/>
<dbReference type="AlphaFoldDB" id="W9XU60"/>
<dbReference type="InterPro" id="IPR013783">
    <property type="entry name" value="Ig-like_fold"/>
</dbReference>
<dbReference type="EMBL" id="AMWN01000006">
    <property type="protein sequence ID" value="EXJ83773.1"/>
    <property type="molecule type" value="Genomic_DNA"/>
</dbReference>
<feature type="compositionally biased region" description="Polar residues" evidence="1">
    <location>
        <begin position="901"/>
        <end position="913"/>
    </location>
</feature>
<feature type="signal peptide" evidence="3">
    <location>
        <begin position="1"/>
        <end position="24"/>
    </location>
</feature>
<gene>
    <name evidence="5" type="ORF">A1O1_07400</name>
</gene>
<evidence type="ECO:0000256" key="3">
    <source>
        <dbReference type="SAM" id="SignalP"/>
    </source>
</evidence>
<keyword evidence="2" id="KW-0812">Transmembrane</keyword>
<dbReference type="Proteomes" id="UP000019484">
    <property type="component" value="Unassembled WGS sequence"/>
</dbReference>
<comment type="caution">
    <text evidence="5">The sequence shown here is derived from an EMBL/GenBank/DDBJ whole genome shotgun (WGS) entry which is preliminary data.</text>
</comment>
<keyword evidence="6" id="KW-1185">Reference proteome</keyword>
<accession>W9XU60</accession>
<keyword evidence="3" id="KW-0732">Signal</keyword>
<feature type="transmembrane region" description="Helical" evidence="2">
    <location>
        <begin position="465"/>
        <end position="489"/>
    </location>
</feature>
<evidence type="ECO:0000256" key="1">
    <source>
        <dbReference type="SAM" id="MobiDB-lite"/>
    </source>
</evidence>
<evidence type="ECO:0000256" key="2">
    <source>
        <dbReference type="SAM" id="Phobius"/>
    </source>
</evidence>
<evidence type="ECO:0000259" key="4">
    <source>
        <dbReference type="SMART" id="SM00736"/>
    </source>
</evidence>
<dbReference type="eggNOG" id="ENOG502QURR">
    <property type="taxonomic scope" value="Eukaryota"/>
</dbReference>
<feature type="compositionally biased region" description="Acidic residues" evidence="1">
    <location>
        <begin position="847"/>
        <end position="867"/>
    </location>
</feature>
<dbReference type="InterPro" id="IPR015919">
    <property type="entry name" value="Cadherin-like_sf"/>
</dbReference>
<feature type="domain" description="Dystroglycan-type cadherin-like" evidence="4">
    <location>
        <begin position="27"/>
        <end position="122"/>
    </location>
</feature>
<feature type="compositionally biased region" description="Polar residues" evidence="1">
    <location>
        <begin position="829"/>
        <end position="845"/>
    </location>
</feature>
<dbReference type="InterPro" id="IPR006644">
    <property type="entry name" value="Cadg"/>
</dbReference>
<keyword evidence="2" id="KW-1133">Transmembrane helix</keyword>
<evidence type="ECO:0000313" key="6">
    <source>
        <dbReference type="Proteomes" id="UP000019484"/>
    </source>
</evidence>
<feature type="region of interest" description="Disordered" evidence="1">
    <location>
        <begin position="742"/>
        <end position="776"/>
    </location>
</feature>
<feature type="domain" description="Dystroglycan-type cadherin-like" evidence="4">
    <location>
        <begin position="135"/>
        <end position="239"/>
    </location>
</feature>
<feature type="chain" id="PRO_5004932249" description="Dystroglycan-type cadherin-like domain-containing protein" evidence="3">
    <location>
        <begin position="25"/>
        <end position="913"/>
    </location>
</feature>
<feature type="region of interest" description="Disordered" evidence="1">
    <location>
        <begin position="820"/>
        <end position="913"/>
    </location>
</feature>